<reference evidence="1" key="3">
    <citation type="submission" date="2025-09" db="UniProtKB">
        <authorList>
            <consortium name="Ensembl"/>
        </authorList>
    </citation>
    <scope>IDENTIFICATION</scope>
</reference>
<sequence length="115" mass="12877">MGSGCVTPAVYSRTLSTRLEAQRQVDKAGSKMRMKLGLAFTRWRALKRTVGMKSDAELACFLLGKYTPAFSLHSLPKYCFNFIRVAQSVCLTINRPLKGLYVGFLLNRLGDLCDH</sequence>
<reference evidence="1" key="1">
    <citation type="submission" date="2019-06" db="EMBL/GenBank/DDBJ databases">
        <authorList>
            <consortium name="Wellcome Sanger Institute Data Sharing"/>
        </authorList>
    </citation>
    <scope>NUCLEOTIDE SEQUENCE [LARGE SCALE GENOMIC DNA]</scope>
</reference>
<accession>A0A673BLX5</accession>
<dbReference type="AlphaFoldDB" id="A0A673BLX5"/>
<reference evidence="1" key="2">
    <citation type="submission" date="2025-08" db="UniProtKB">
        <authorList>
            <consortium name="Ensembl"/>
        </authorList>
    </citation>
    <scope>IDENTIFICATION</scope>
</reference>
<dbReference type="InParanoid" id="A0A673BLX5"/>
<proteinExistence type="predicted"/>
<dbReference type="Proteomes" id="UP000472271">
    <property type="component" value="Chromosome 19"/>
</dbReference>
<dbReference type="Ensembl" id="ENSSORT00005042654.1">
    <property type="protein sequence ID" value="ENSSORP00005041587.1"/>
    <property type="gene ID" value="ENSSORG00005019336.1"/>
</dbReference>
<protein>
    <submittedName>
        <fullName evidence="1">Uncharacterized protein</fullName>
    </submittedName>
</protein>
<organism evidence="1 2">
    <name type="scientific">Sphaeramia orbicularis</name>
    <name type="common">orbiculate cardinalfish</name>
    <dbReference type="NCBI Taxonomy" id="375764"/>
    <lineage>
        <taxon>Eukaryota</taxon>
        <taxon>Metazoa</taxon>
        <taxon>Chordata</taxon>
        <taxon>Craniata</taxon>
        <taxon>Vertebrata</taxon>
        <taxon>Euteleostomi</taxon>
        <taxon>Actinopterygii</taxon>
        <taxon>Neopterygii</taxon>
        <taxon>Teleostei</taxon>
        <taxon>Neoteleostei</taxon>
        <taxon>Acanthomorphata</taxon>
        <taxon>Gobiaria</taxon>
        <taxon>Kurtiformes</taxon>
        <taxon>Apogonoidei</taxon>
        <taxon>Apogonidae</taxon>
        <taxon>Apogoninae</taxon>
        <taxon>Sphaeramia</taxon>
    </lineage>
</organism>
<name>A0A673BLX5_9TELE</name>
<evidence type="ECO:0000313" key="2">
    <source>
        <dbReference type="Proteomes" id="UP000472271"/>
    </source>
</evidence>
<evidence type="ECO:0000313" key="1">
    <source>
        <dbReference type="Ensembl" id="ENSSORP00005041587.1"/>
    </source>
</evidence>
<keyword evidence="2" id="KW-1185">Reference proteome</keyword>